<protein>
    <recommendedName>
        <fullName evidence="4">Transmembrane protein</fullName>
    </recommendedName>
</protein>
<dbReference type="AlphaFoldDB" id="A0AAW0PQE3"/>
<dbReference type="Proteomes" id="UP001460270">
    <property type="component" value="Unassembled WGS sequence"/>
</dbReference>
<accession>A0AAW0PQE3</accession>
<keyword evidence="1" id="KW-0472">Membrane</keyword>
<keyword evidence="1" id="KW-1133">Transmembrane helix</keyword>
<sequence>MLSAFVSSSSSSSSSFFFFVNLLLRQSSSSSIFFFSSSSFLRQSSSSSSVFFFISLHFLQSSSSVFFFVNLRQSSSSSVFFFISLLFRQSSSSSLFFFISSSSSSVFFFISLLFFSLLQSSSSVFFFVSLLLLRHSSSLSVFFFVSLPQSSSSVFFFCLFLHIMICQEDLLESADALSLSCLDHLVVRRHSCRTVQLPPLAFRQAEQVYFERTPEQNTVTVPPRPTTLPLLPPIINITSADSSSSVRQMSLCRDSLLSLYVPHGTEQLKGLELYMHAPHACMAPDCPSRPVYRPVVFQGRLRCSLRGTETERERERGKMGEDIEWMLDVRKSIEQL</sequence>
<proteinExistence type="predicted"/>
<evidence type="ECO:0000256" key="1">
    <source>
        <dbReference type="SAM" id="Phobius"/>
    </source>
</evidence>
<comment type="caution">
    <text evidence="2">The sequence shown here is derived from an EMBL/GenBank/DDBJ whole genome shotgun (WGS) entry which is preliminary data.</text>
</comment>
<evidence type="ECO:0008006" key="4">
    <source>
        <dbReference type="Google" id="ProtNLM"/>
    </source>
</evidence>
<keyword evidence="3" id="KW-1185">Reference proteome</keyword>
<name>A0AAW0PQE3_9GOBI</name>
<reference evidence="3" key="1">
    <citation type="submission" date="2024-04" db="EMBL/GenBank/DDBJ databases">
        <title>Salinicola lusitanus LLJ914,a marine bacterium isolated from the Okinawa Trough.</title>
        <authorList>
            <person name="Li J."/>
        </authorList>
    </citation>
    <scope>NUCLEOTIDE SEQUENCE [LARGE SCALE GENOMIC DNA]</scope>
</reference>
<organism evidence="2 3">
    <name type="scientific">Mugilogobius chulae</name>
    <name type="common">yellowstripe goby</name>
    <dbReference type="NCBI Taxonomy" id="88201"/>
    <lineage>
        <taxon>Eukaryota</taxon>
        <taxon>Metazoa</taxon>
        <taxon>Chordata</taxon>
        <taxon>Craniata</taxon>
        <taxon>Vertebrata</taxon>
        <taxon>Euteleostomi</taxon>
        <taxon>Actinopterygii</taxon>
        <taxon>Neopterygii</taxon>
        <taxon>Teleostei</taxon>
        <taxon>Neoteleostei</taxon>
        <taxon>Acanthomorphata</taxon>
        <taxon>Gobiaria</taxon>
        <taxon>Gobiiformes</taxon>
        <taxon>Gobioidei</taxon>
        <taxon>Gobiidae</taxon>
        <taxon>Gobionellinae</taxon>
        <taxon>Mugilogobius</taxon>
    </lineage>
</organism>
<feature type="transmembrane region" description="Helical" evidence="1">
    <location>
        <begin position="49"/>
        <end position="71"/>
    </location>
</feature>
<feature type="transmembrane region" description="Helical" evidence="1">
    <location>
        <begin position="78"/>
        <end position="100"/>
    </location>
</feature>
<keyword evidence="1" id="KW-0812">Transmembrane</keyword>
<dbReference type="EMBL" id="JBBPFD010000003">
    <property type="protein sequence ID" value="KAK7934292.1"/>
    <property type="molecule type" value="Genomic_DNA"/>
</dbReference>
<evidence type="ECO:0000313" key="2">
    <source>
        <dbReference type="EMBL" id="KAK7934292.1"/>
    </source>
</evidence>
<feature type="transmembrane region" description="Helical" evidence="1">
    <location>
        <begin position="106"/>
        <end position="133"/>
    </location>
</feature>
<feature type="transmembrane region" description="Helical" evidence="1">
    <location>
        <begin position="140"/>
        <end position="165"/>
    </location>
</feature>
<gene>
    <name evidence="2" type="ORF">WMY93_005188</name>
</gene>
<evidence type="ECO:0000313" key="3">
    <source>
        <dbReference type="Proteomes" id="UP001460270"/>
    </source>
</evidence>